<reference evidence="3" key="1">
    <citation type="submission" date="2021-04" db="EMBL/GenBank/DDBJ databases">
        <authorList>
            <person name="Zhang D.-C."/>
        </authorList>
    </citation>
    <scope>NUCLEOTIDE SEQUENCE</scope>
    <source>
        <strain evidence="3">CGMCC 1.15697</strain>
    </source>
</reference>
<comment type="caution">
    <text evidence="3">The sequence shown here is derived from an EMBL/GenBank/DDBJ whole genome shotgun (WGS) entry which is preliminary data.</text>
</comment>
<evidence type="ECO:0000256" key="2">
    <source>
        <dbReference type="SAM" id="Phobius"/>
    </source>
</evidence>
<feature type="compositionally biased region" description="Basic and acidic residues" evidence="1">
    <location>
        <begin position="315"/>
        <end position="332"/>
    </location>
</feature>
<evidence type="ECO:0000313" key="3">
    <source>
        <dbReference type="EMBL" id="MBP5858575.1"/>
    </source>
</evidence>
<dbReference type="AlphaFoldDB" id="A0A8J7S1J6"/>
<proteinExistence type="predicted"/>
<gene>
    <name evidence="3" type="ORF">KAJ83_16260</name>
</gene>
<dbReference type="RefSeq" id="WP_210683167.1">
    <property type="nucleotide sequence ID" value="NZ_JAGMWN010000009.1"/>
</dbReference>
<keyword evidence="2" id="KW-0812">Transmembrane</keyword>
<sequence length="332" mass="35700">MGKDDDNTVPLLSGVLLEEYADGRLDPRTERRIEGLVSKDPAMRDSVLRMIATRRMVRENVHSRAERPLGEETSTLAHRVEAMHRESVRASSRRSRRFGARHGALGAVAAVVLGVLYFQPGFTGGQMRHLSLTDFMPVAEAPAPASTSNGAPQPESQTAALDGPLEAGPVRTSLAQTGGPSDEQPRDGMPDFVPDFSASGFSLIETRMITGDAVEANAFQLLYEGGDGRRISLYYSRSPNDQEQKVAVRKEGPLAMLFWSANGRSFSMIGEVERARLLDLAREVTAGLSVSGDKPGAAPEADPSDSTAPDPSGSEAKKSRPEGEDGHDRDSV</sequence>
<feature type="compositionally biased region" description="Polar residues" evidence="1">
    <location>
        <begin position="145"/>
        <end position="159"/>
    </location>
</feature>
<keyword evidence="2" id="KW-0472">Membrane</keyword>
<protein>
    <recommendedName>
        <fullName evidence="5">Transmembrane transcriptional regulator (Anti-sigma factor RsiW)</fullName>
    </recommendedName>
</protein>
<feature type="region of interest" description="Disordered" evidence="1">
    <location>
        <begin position="288"/>
        <end position="332"/>
    </location>
</feature>
<feature type="region of interest" description="Disordered" evidence="1">
    <location>
        <begin position="141"/>
        <end position="192"/>
    </location>
</feature>
<keyword evidence="4" id="KW-1185">Reference proteome</keyword>
<accession>A0A8J7S1J6</accession>
<organism evidence="3 4">
    <name type="scientific">Marivibrio halodurans</name>
    <dbReference type="NCBI Taxonomy" id="2039722"/>
    <lineage>
        <taxon>Bacteria</taxon>
        <taxon>Pseudomonadati</taxon>
        <taxon>Pseudomonadota</taxon>
        <taxon>Alphaproteobacteria</taxon>
        <taxon>Rhodospirillales</taxon>
        <taxon>Rhodospirillaceae</taxon>
        <taxon>Marivibrio</taxon>
    </lineage>
</organism>
<dbReference type="EMBL" id="JAGMWN010000009">
    <property type="protein sequence ID" value="MBP5858575.1"/>
    <property type="molecule type" value="Genomic_DNA"/>
</dbReference>
<name>A0A8J7S1J6_9PROT</name>
<keyword evidence="2" id="KW-1133">Transmembrane helix</keyword>
<evidence type="ECO:0000313" key="4">
    <source>
        <dbReference type="Proteomes" id="UP000672602"/>
    </source>
</evidence>
<evidence type="ECO:0008006" key="5">
    <source>
        <dbReference type="Google" id="ProtNLM"/>
    </source>
</evidence>
<feature type="transmembrane region" description="Helical" evidence="2">
    <location>
        <begin position="98"/>
        <end position="118"/>
    </location>
</feature>
<evidence type="ECO:0000256" key="1">
    <source>
        <dbReference type="SAM" id="MobiDB-lite"/>
    </source>
</evidence>
<dbReference type="Proteomes" id="UP000672602">
    <property type="component" value="Unassembled WGS sequence"/>
</dbReference>